<keyword evidence="3" id="KW-1185">Reference proteome</keyword>
<organism evidence="2 3">
    <name type="scientific">Cohnella silvisoli</name>
    <dbReference type="NCBI Taxonomy" id="2873699"/>
    <lineage>
        <taxon>Bacteria</taxon>
        <taxon>Bacillati</taxon>
        <taxon>Bacillota</taxon>
        <taxon>Bacilli</taxon>
        <taxon>Bacillales</taxon>
        <taxon>Paenibacillaceae</taxon>
        <taxon>Cohnella</taxon>
    </lineage>
</organism>
<accession>A0ABV1KZ05</accession>
<dbReference type="RefSeq" id="WP_232187346.1">
    <property type="nucleotide sequence ID" value="NZ_JAIOAP010000012.1"/>
</dbReference>
<dbReference type="InterPro" id="IPR011856">
    <property type="entry name" value="tRNA_endonuc-like_dom_sf"/>
</dbReference>
<dbReference type="Gene3D" id="3.40.1350.10">
    <property type="match status" value="1"/>
</dbReference>
<feature type="region of interest" description="Disordered" evidence="1">
    <location>
        <begin position="39"/>
        <end position="59"/>
    </location>
</feature>
<comment type="caution">
    <text evidence="2">The sequence shown here is derived from an EMBL/GenBank/DDBJ whole genome shotgun (WGS) entry which is preliminary data.</text>
</comment>
<dbReference type="Proteomes" id="UP001493487">
    <property type="component" value="Unassembled WGS sequence"/>
</dbReference>
<sequence length="205" mass="22545">MPQPSVRTRTSASSGVSVGSFADELRNVREAASISGWGRPKTAFHRKSRRTKRRQRKGAIQTAHITEIVGKYAELIAKAALIASGWTVHTAATDEAYDILATDPLSGAHVKVQVKTIRKRSDRGGDLVIYAKKNNGTIYDRSDADYIVGVWADDGESPRVFMLENRLLGEYWASEARAAERWVELSIALDRSVYAIQSEPADVAA</sequence>
<evidence type="ECO:0000313" key="2">
    <source>
        <dbReference type="EMBL" id="MEQ4485221.1"/>
    </source>
</evidence>
<gene>
    <name evidence="2" type="ORF">QJS35_22800</name>
</gene>
<reference evidence="2 3" key="1">
    <citation type="journal article" date="2023" name="Genome Announc.">
        <title>Pan-Genome Analyses of the Genus Cohnella and Proposal of the Novel Species Cohnella silvisoli sp. nov., Isolated from Forest Soil.</title>
        <authorList>
            <person name="Wang C."/>
            <person name="Mao L."/>
            <person name="Bao G."/>
            <person name="Zhu H."/>
        </authorList>
    </citation>
    <scope>NUCLEOTIDE SEQUENCE [LARGE SCALE GENOMIC DNA]</scope>
    <source>
        <strain evidence="2 3">NL03-T5-1</strain>
    </source>
</reference>
<evidence type="ECO:0000256" key="1">
    <source>
        <dbReference type="SAM" id="MobiDB-lite"/>
    </source>
</evidence>
<evidence type="ECO:0000313" key="3">
    <source>
        <dbReference type="Proteomes" id="UP001493487"/>
    </source>
</evidence>
<dbReference type="EMBL" id="JASKHM010000014">
    <property type="protein sequence ID" value="MEQ4485221.1"/>
    <property type="molecule type" value="Genomic_DNA"/>
</dbReference>
<feature type="compositionally biased region" description="Basic residues" evidence="1">
    <location>
        <begin position="42"/>
        <end position="57"/>
    </location>
</feature>
<protein>
    <recommendedName>
        <fullName evidence="4">PD(D/E)XK endonuclease domain-containing protein</fullName>
    </recommendedName>
</protein>
<proteinExistence type="predicted"/>
<name>A0ABV1KZ05_9BACL</name>
<evidence type="ECO:0008006" key="4">
    <source>
        <dbReference type="Google" id="ProtNLM"/>
    </source>
</evidence>